<dbReference type="InterPro" id="IPR036322">
    <property type="entry name" value="WD40_repeat_dom_sf"/>
</dbReference>
<gene>
    <name evidence="3" type="ORF">EII34_11170</name>
</gene>
<sequence length="373" mass="39550">MRHRIRYRRITAPDAVDLGEATPGTVALASYTVKGRVQVVTCTAEEVLRVWDADTGALLVGPFQALPDASRHALLGEAARSLTCLDIDGGPRLVSSLNIDSVQLWDPEEGHLVRHPVQFGDSPRPVVAVLGLETASGPRLAVAEDGHIHLIDATTGESDAPPLELVGHRVVALETLPSRAGNTLLVAGSSDGTIRAWCPDSGERVGRDVQVSPEFTTLLPFIPDGGGLAVAVLDQDLECWSLDSGSLLHSWEANWNAAMADLPGVGPVAISVDSGGRATVWHIRAGEEIVTLGTEPGSGLRSAFPAGDHLALDFHDRIELWEPHGWRRVTTVSPRRPGSASEVANVLSLLALPDGRLALGLEDGWAVVDFTQA</sequence>
<dbReference type="RefSeq" id="WP_124845243.1">
    <property type="nucleotide sequence ID" value="NZ_RQZG01000013.1"/>
</dbReference>
<dbReference type="PANTHER" id="PTHR19848">
    <property type="entry name" value="WD40 REPEAT PROTEIN"/>
    <property type="match status" value="1"/>
</dbReference>
<dbReference type="EMBL" id="RQZG01000013">
    <property type="protein sequence ID" value="RRD04160.1"/>
    <property type="molecule type" value="Genomic_DNA"/>
</dbReference>
<dbReference type="Gene3D" id="2.130.10.10">
    <property type="entry name" value="YVTN repeat-like/Quinoprotein amine dehydrogenase"/>
    <property type="match status" value="2"/>
</dbReference>
<keyword evidence="2" id="KW-0677">Repeat</keyword>
<dbReference type="PANTHER" id="PTHR19848:SF8">
    <property type="entry name" value="F-BOX AND WD REPEAT DOMAIN CONTAINING 7"/>
    <property type="match status" value="1"/>
</dbReference>
<organism evidence="3 4">
    <name type="scientific">Arachnia propionica</name>
    <dbReference type="NCBI Taxonomy" id="1750"/>
    <lineage>
        <taxon>Bacteria</taxon>
        <taxon>Bacillati</taxon>
        <taxon>Actinomycetota</taxon>
        <taxon>Actinomycetes</taxon>
        <taxon>Propionibacteriales</taxon>
        <taxon>Propionibacteriaceae</taxon>
        <taxon>Arachnia</taxon>
    </lineage>
</organism>
<dbReference type="SUPFAM" id="SSF50978">
    <property type="entry name" value="WD40 repeat-like"/>
    <property type="match status" value="1"/>
</dbReference>
<evidence type="ECO:0000256" key="2">
    <source>
        <dbReference type="ARBA" id="ARBA00022737"/>
    </source>
</evidence>
<dbReference type="OrthoDB" id="218695at2"/>
<protein>
    <submittedName>
        <fullName evidence="3">WD40 repeat domain-containing protein</fullName>
    </submittedName>
</protein>
<evidence type="ECO:0000313" key="3">
    <source>
        <dbReference type="EMBL" id="RRD04160.1"/>
    </source>
</evidence>
<evidence type="ECO:0000313" key="4">
    <source>
        <dbReference type="Proteomes" id="UP000280819"/>
    </source>
</evidence>
<dbReference type="AlphaFoldDB" id="A0A3P1T498"/>
<comment type="caution">
    <text evidence="3">The sequence shown here is derived from an EMBL/GenBank/DDBJ whole genome shotgun (WGS) entry which is preliminary data.</text>
</comment>
<dbReference type="InterPro" id="IPR015943">
    <property type="entry name" value="WD40/YVTN_repeat-like_dom_sf"/>
</dbReference>
<name>A0A3P1T498_9ACTN</name>
<dbReference type="Proteomes" id="UP000280819">
    <property type="component" value="Unassembled WGS sequence"/>
</dbReference>
<reference evidence="3 4" key="1">
    <citation type="submission" date="2018-11" db="EMBL/GenBank/DDBJ databases">
        <title>Genomes From Bacteria Associated with the Canine Oral Cavity: a Test Case for Automated Genome-Based Taxonomic Assignment.</title>
        <authorList>
            <person name="Coil D.A."/>
            <person name="Jospin G."/>
            <person name="Darling A.E."/>
            <person name="Wallis C."/>
            <person name="Davis I.J."/>
            <person name="Harris S."/>
            <person name="Eisen J.A."/>
            <person name="Holcombe L.J."/>
            <person name="O'Flynn C."/>
        </authorList>
    </citation>
    <scope>NUCLEOTIDE SEQUENCE [LARGE SCALE GENOMIC DNA]</scope>
    <source>
        <strain evidence="3 4">OH887_COT-365</strain>
    </source>
</reference>
<proteinExistence type="predicted"/>
<accession>A0A3P1T498</accession>
<keyword evidence="1" id="KW-0853">WD repeat</keyword>
<evidence type="ECO:0000256" key="1">
    <source>
        <dbReference type="ARBA" id="ARBA00022574"/>
    </source>
</evidence>